<comment type="caution">
    <text evidence="1">The sequence shown here is derived from an EMBL/GenBank/DDBJ whole genome shotgun (WGS) entry which is preliminary data.</text>
</comment>
<accession>A0ABN3NER5</accession>
<keyword evidence="2" id="KW-1185">Reference proteome</keyword>
<organism evidence="1 2">
    <name type="scientific">Streptomyces longisporus</name>
    <dbReference type="NCBI Taxonomy" id="1948"/>
    <lineage>
        <taxon>Bacteria</taxon>
        <taxon>Bacillati</taxon>
        <taxon>Actinomycetota</taxon>
        <taxon>Actinomycetes</taxon>
        <taxon>Kitasatosporales</taxon>
        <taxon>Streptomycetaceae</taxon>
        <taxon>Streptomyces</taxon>
    </lineage>
</organism>
<evidence type="ECO:0000313" key="2">
    <source>
        <dbReference type="Proteomes" id="UP001501777"/>
    </source>
</evidence>
<reference evidence="1 2" key="1">
    <citation type="journal article" date="2019" name="Int. J. Syst. Evol. Microbiol.">
        <title>The Global Catalogue of Microorganisms (GCM) 10K type strain sequencing project: providing services to taxonomists for standard genome sequencing and annotation.</title>
        <authorList>
            <consortium name="The Broad Institute Genomics Platform"/>
            <consortium name="The Broad Institute Genome Sequencing Center for Infectious Disease"/>
            <person name="Wu L."/>
            <person name="Ma J."/>
        </authorList>
    </citation>
    <scope>NUCLEOTIDE SEQUENCE [LARGE SCALE GENOMIC DNA]</scope>
    <source>
        <strain evidence="1 2">JCM 4395</strain>
    </source>
</reference>
<protein>
    <submittedName>
        <fullName evidence="1">Uncharacterized protein</fullName>
    </submittedName>
</protein>
<gene>
    <name evidence="1" type="ORF">GCM10010276_82500</name>
</gene>
<dbReference type="EMBL" id="BAAASG010000027">
    <property type="protein sequence ID" value="GAA2519871.1"/>
    <property type="molecule type" value="Genomic_DNA"/>
</dbReference>
<name>A0ABN3NER5_STRLO</name>
<sequence>MRHADHVVMLGDGTLVDMATHPELMARCAPYRELVTTQAAARAG</sequence>
<evidence type="ECO:0000313" key="1">
    <source>
        <dbReference type="EMBL" id="GAA2519871.1"/>
    </source>
</evidence>
<dbReference type="Proteomes" id="UP001501777">
    <property type="component" value="Unassembled WGS sequence"/>
</dbReference>
<proteinExistence type="predicted"/>